<dbReference type="EMBL" id="JAJITD010000004">
    <property type="protein sequence ID" value="MCC8392709.1"/>
    <property type="molecule type" value="Genomic_DNA"/>
</dbReference>
<name>A0ABS8JSI7_9BURK</name>
<accession>A0ABS8JSI7</accession>
<sequence length="128" mass="14696">MNKNEYGFRVPTEVEDDDGVVVHPGSWTNANPNSLVEVVINTTLICPNMSNKVFRKEVMRARDVGVSLVKQRIKAVALWEEKEQERAQTYFGRSDIALRNYLGERLPRLLKAMQELEPENHSVGQQNR</sequence>
<protein>
    <submittedName>
        <fullName evidence="1">Uncharacterized protein</fullName>
    </submittedName>
</protein>
<proteinExistence type="predicted"/>
<dbReference type="Proteomes" id="UP001431019">
    <property type="component" value="Unassembled WGS sequence"/>
</dbReference>
<reference evidence="1 2" key="1">
    <citation type="submission" date="2021-11" db="EMBL/GenBank/DDBJ databases">
        <authorList>
            <person name="Oh E.-T."/>
            <person name="Kim S.-B."/>
        </authorList>
    </citation>
    <scope>NUCLEOTIDE SEQUENCE [LARGE SCALE GENOMIC DNA]</scope>
    <source>
        <strain evidence="1 2">MMS20-SJTR3</strain>
    </source>
</reference>
<comment type="caution">
    <text evidence="1">The sequence shown here is derived from an EMBL/GenBank/DDBJ whole genome shotgun (WGS) entry which is preliminary data.</text>
</comment>
<organism evidence="1 2">
    <name type="scientific">Paraburkholderia sejongensis</name>
    <dbReference type="NCBI Taxonomy" id="2886946"/>
    <lineage>
        <taxon>Bacteria</taxon>
        <taxon>Pseudomonadati</taxon>
        <taxon>Pseudomonadota</taxon>
        <taxon>Betaproteobacteria</taxon>
        <taxon>Burkholderiales</taxon>
        <taxon>Burkholderiaceae</taxon>
        <taxon>Paraburkholderia</taxon>
    </lineage>
</organism>
<keyword evidence="2" id="KW-1185">Reference proteome</keyword>
<evidence type="ECO:0000313" key="1">
    <source>
        <dbReference type="EMBL" id="MCC8392709.1"/>
    </source>
</evidence>
<dbReference type="RefSeq" id="WP_230508927.1">
    <property type="nucleotide sequence ID" value="NZ_JAJITD010000004.1"/>
</dbReference>
<evidence type="ECO:0000313" key="2">
    <source>
        <dbReference type="Proteomes" id="UP001431019"/>
    </source>
</evidence>
<gene>
    <name evidence="1" type="ORF">LJ656_08925</name>
</gene>